<keyword evidence="11" id="KW-0378">Hydrolase</keyword>
<gene>
    <name evidence="11" type="ordered locus">P9211_00731</name>
</gene>
<evidence type="ECO:0000256" key="5">
    <source>
        <dbReference type="ARBA" id="ARBA00022840"/>
    </source>
</evidence>
<keyword evidence="12" id="KW-1185">Reference proteome</keyword>
<comment type="subcellular location">
    <subcellularLocation>
        <location evidence="1">Cell membrane</location>
        <topology evidence="1">Multi-pass membrane protein</topology>
    </subcellularLocation>
</comment>
<evidence type="ECO:0000256" key="2">
    <source>
        <dbReference type="ARBA" id="ARBA00022448"/>
    </source>
</evidence>
<name>A9B9C7_PROM4</name>
<dbReference type="AlphaFoldDB" id="A9B9C7"/>
<feature type="domain" description="ABC transmembrane type-1" evidence="10">
    <location>
        <begin position="127"/>
        <end position="412"/>
    </location>
</feature>
<dbReference type="OrthoDB" id="9810134at2"/>
<proteinExistence type="predicted"/>
<dbReference type="Pfam" id="PF06472">
    <property type="entry name" value="ABC_membrane_2"/>
    <property type="match status" value="1"/>
</dbReference>
<evidence type="ECO:0000256" key="7">
    <source>
        <dbReference type="ARBA" id="ARBA00023136"/>
    </source>
</evidence>
<evidence type="ECO:0000313" key="11">
    <source>
        <dbReference type="EMBL" id="ABX08004.1"/>
    </source>
</evidence>
<evidence type="ECO:0000256" key="4">
    <source>
        <dbReference type="ARBA" id="ARBA00022741"/>
    </source>
</evidence>
<dbReference type="CDD" id="cd03223">
    <property type="entry name" value="ABCD_peroxisomal_ALDP"/>
    <property type="match status" value="1"/>
</dbReference>
<dbReference type="Gene3D" id="1.20.1560.10">
    <property type="entry name" value="ABC transporter type 1, transmembrane domain"/>
    <property type="match status" value="1"/>
</dbReference>
<accession>A9B9C7</accession>
<dbReference type="SMART" id="SM00382">
    <property type="entry name" value="AAA"/>
    <property type="match status" value="1"/>
</dbReference>
<protein>
    <submittedName>
        <fullName evidence="11">ABC transporter, ATP binding protein</fullName>
        <ecNumber evidence="11">3.6.3.41</ecNumber>
    </submittedName>
</protein>
<dbReference type="eggNOG" id="COG4178">
    <property type="taxonomic scope" value="Bacteria"/>
</dbReference>
<sequence>MAPTISNIQKDLFSQLRKLRKLTQPYFLPYTESNGWLFILMLLAMLFCVAGTVLFLLTGLMSLLSSSSQDLTNQYLGGVQDSLQKIWDGKLGFSITGLFCLGVACFITFRAQFRQKRWVPWLILGCIILMLLSVNGINAGITFLVRDITNALIAKDKSASYRNLWILGICFITALPIRSLQFYLTEKLQLLWREWLSKSLINDYLKDQTYYILNPNEEQDTDVDNPDQRITEDTKDFTNQALDLSLNIFDSILTFSLNILILLSISKELTIALIIYAGVITFLLVFASKKLFRLNYDQLRYEADFRYGLVHIRNNSESIAFYSGEEQESKEVQRRLGTVVKNFNLLIIWSAMIRVLQRSGIYGSVFIPYIILAVPILTGQMDFGQFTQARVNYQLLEGSLFFIIYKIDTLARFSASIGRLEGFQTNMSEIDNEQYKDFVAEVKDSESIVLNKVNVKTPFKDNILIKNLDLTIEAKQNLLVTGPSGCGKTSLLRVISGLWSSQKGRVSSPKRGELLFIPQKPYMTLGSLREQLCYPLDKNRFSDDHLRAVLEEVKLPSLLERYPDLDVKQDWPRLLSLGEQQRLAFGRLLLNSPKFVVLDEATSALDVKTEKHLYQLLKKRDLSCISVGHRPTLIDYHDSVLEIIGDGSWRLIPAATYELSQS</sequence>
<evidence type="ECO:0000259" key="9">
    <source>
        <dbReference type="PROSITE" id="PS50893"/>
    </source>
</evidence>
<evidence type="ECO:0000256" key="6">
    <source>
        <dbReference type="ARBA" id="ARBA00022989"/>
    </source>
</evidence>
<dbReference type="GO" id="GO:0140359">
    <property type="term" value="F:ABC-type transporter activity"/>
    <property type="evidence" value="ECO:0007669"/>
    <property type="project" value="InterPro"/>
</dbReference>
<dbReference type="SUPFAM" id="SSF52540">
    <property type="entry name" value="P-loop containing nucleoside triphosphate hydrolases"/>
    <property type="match status" value="1"/>
</dbReference>
<keyword evidence="6 8" id="KW-1133">Transmembrane helix</keyword>
<feature type="transmembrane region" description="Helical" evidence="8">
    <location>
        <begin position="36"/>
        <end position="57"/>
    </location>
</feature>
<evidence type="ECO:0000259" key="10">
    <source>
        <dbReference type="PROSITE" id="PS50929"/>
    </source>
</evidence>
<dbReference type="RefSeq" id="WP_012194629.1">
    <property type="nucleotide sequence ID" value="NC_009976.1"/>
</dbReference>
<reference evidence="11 12" key="1">
    <citation type="journal article" date="2007" name="PLoS Genet.">
        <title>Patterns and implications of gene gain and loss in the evolution of Prochlorococcus.</title>
        <authorList>
            <person name="Kettler G.C."/>
            <person name="Martiny A.C."/>
            <person name="Huang K."/>
            <person name="Zucker J."/>
            <person name="Coleman M.L."/>
            <person name="Rodrigue S."/>
            <person name="Chen F."/>
            <person name="Lapidus A."/>
            <person name="Ferriera S."/>
            <person name="Johnson J."/>
            <person name="Steglich C."/>
            <person name="Church G.M."/>
            <person name="Richardson P."/>
            <person name="Chisholm S.W."/>
        </authorList>
    </citation>
    <scope>NUCLEOTIDE SEQUENCE [LARGE SCALE GENOMIC DNA]</scope>
    <source>
        <strain evidence="12">MIT 9211</strain>
    </source>
</reference>
<dbReference type="PANTHER" id="PTHR11384">
    <property type="entry name" value="ATP-BINDING CASSETTE, SUB-FAMILY D MEMBER"/>
    <property type="match status" value="1"/>
</dbReference>
<dbReference type="EC" id="3.6.3.41" evidence="11"/>
<dbReference type="PROSITE" id="PS50893">
    <property type="entry name" value="ABC_TRANSPORTER_2"/>
    <property type="match status" value="1"/>
</dbReference>
<dbReference type="PROSITE" id="PS50929">
    <property type="entry name" value="ABC_TM1F"/>
    <property type="match status" value="1"/>
</dbReference>
<feature type="transmembrane region" description="Helical" evidence="8">
    <location>
        <begin position="360"/>
        <end position="378"/>
    </location>
</feature>
<dbReference type="HOGENOM" id="CLU_007587_6_0_3"/>
<feature type="transmembrane region" description="Helical" evidence="8">
    <location>
        <begin position="269"/>
        <end position="287"/>
    </location>
</feature>
<dbReference type="Pfam" id="PF00005">
    <property type="entry name" value="ABC_tran"/>
    <property type="match status" value="1"/>
</dbReference>
<dbReference type="PROSITE" id="PS00211">
    <property type="entry name" value="ABC_TRANSPORTER_1"/>
    <property type="match status" value="1"/>
</dbReference>
<organism evidence="11 12">
    <name type="scientific">Prochlorococcus marinus (strain MIT 9211)</name>
    <dbReference type="NCBI Taxonomy" id="93059"/>
    <lineage>
        <taxon>Bacteria</taxon>
        <taxon>Bacillati</taxon>
        <taxon>Cyanobacteriota</taxon>
        <taxon>Cyanophyceae</taxon>
        <taxon>Synechococcales</taxon>
        <taxon>Prochlorococcaceae</taxon>
        <taxon>Prochlorococcus</taxon>
    </lineage>
</organism>
<dbReference type="InterPro" id="IPR011527">
    <property type="entry name" value="ABC1_TM_dom"/>
</dbReference>
<dbReference type="GO" id="GO:0005886">
    <property type="term" value="C:plasma membrane"/>
    <property type="evidence" value="ECO:0007669"/>
    <property type="project" value="UniProtKB-SubCell"/>
</dbReference>
<dbReference type="InterPro" id="IPR050835">
    <property type="entry name" value="ABC_transporter_sub-D"/>
</dbReference>
<dbReference type="EMBL" id="CP000878">
    <property type="protein sequence ID" value="ABX08004.1"/>
    <property type="molecule type" value="Genomic_DNA"/>
</dbReference>
<evidence type="ECO:0000256" key="1">
    <source>
        <dbReference type="ARBA" id="ARBA00004651"/>
    </source>
</evidence>
<dbReference type="InterPro" id="IPR003593">
    <property type="entry name" value="AAA+_ATPase"/>
</dbReference>
<dbReference type="STRING" id="93059.P9211_00731"/>
<dbReference type="GO" id="GO:0016887">
    <property type="term" value="F:ATP hydrolysis activity"/>
    <property type="evidence" value="ECO:0007669"/>
    <property type="project" value="InterPro"/>
</dbReference>
<dbReference type="InterPro" id="IPR017871">
    <property type="entry name" value="ABC_transporter-like_CS"/>
</dbReference>
<evidence type="ECO:0000256" key="8">
    <source>
        <dbReference type="SAM" id="Phobius"/>
    </source>
</evidence>
<keyword evidence="4" id="KW-0547">Nucleotide-binding</keyword>
<feature type="domain" description="ABC transporter" evidence="9">
    <location>
        <begin position="450"/>
        <end position="662"/>
    </location>
</feature>
<dbReference type="SUPFAM" id="SSF90123">
    <property type="entry name" value="ABC transporter transmembrane region"/>
    <property type="match status" value="1"/>
</dbReference>
<dbReference type="Gene3D" id="3.40.50.300">
    <property type="entry name" value="P-loop containing nucleotide triphosphate hydrolases"/>
    <property type="match status" value="1"/>
</dbReference>
<evidence type="ECO:0000313" key="12">
    <source>
        <dbReference type="Proteomes" id="UP000000788"/>
    </source>
</evidence>
<dbReference type="GO" id="GO:0005524">
    <property type="term" value="F:ATP binding"/>
    <property type="evidence" value="ECO:0007669"/>
    <property type="project" value="UniProtKB-KW"/>
</dbReference>
<dbReference type="InterPro" id="IPR027417">
    <property type="entry name" value="P-loop_NTPase"/>
</dbReference>
<dbReference type="PANTHER" id="PTHR11384:SF59">
    <property type="entry name" value="LYSOSOMAL COBALAMIN TRANSPORTER ABCD4"/>
    <property type="match status" value="1"/>
</dbReference>
<dbReference type="InterPro" id="IPR036640">
    <property type="entry name" value="ABC1_TM_sf"/>
</dbReference>
<keyword evidence="3 8" id="KW-0812">Transmembrane</keyword>
<keyword evidence="2" id="KW-0813">Transport</keyword>
<evidence type="ECO:0000256" key="3">
    <source>
        <dbReference type="ARBA" id="ARBA00022692"/>
    </source>
</evidence>
<dbReference type="InterPro" id="IPR003439">
    <property type="entry name" value="ABC_transporter-like_ATP-bd"/>
</dbReference>
<keyword evidence="5" id="KW-0067">ATP-binding</keyword>
<feature type="transmembrane region" description="Helical" evidence="8">
    <location>
        <begin position="121"/>
        <end position="144"/>
    </location>
</feature>
<dbReference type="KEGG" id="pmj:P9211_00731"/>
<dbReference type="Proteomes" id="UP000000788">
    <property type="component" value="Chromosome"/>
</dbReference>
<feature type="transmembrane region" description="Helical" evidence="8">
    <location>
        <begin position="244"/>
        <end position="263"/>
    </location>
</feature>
<feature type="transmembrane region" description="Helical" evidence="8">
    <location>
        <begin position="164"/>
        <end position="184"/>
    </location>
</feature>
<keyword evidence="7 8" id="KW-0472">Membrane</keyword>
<feature type="transmembrane region" description="Helical" evidence="8">
    <location>
        <begin position="91"/>
        <end position="109"/>
    </location>
</feature>